<feature type="compositionally biased region" description="Polar residues" evidence="1">
    <location>
        <begin position="315"/>
        <end position="326"/>
    </location>
</feature>
<organism evidence="2 3">
    <name type="scientific">Jaapia argillacea MUCL 33604</name>
    <dbReference type="NCBI Taxonomy" id="933084"/>
    <lineage>
        <taxon>Eukaryota</taxon>
        <taxon>Fungi</taxon>
        <taxon>Dikarya</taxon>
        <taxon>Basidiomycota</taxon>
        <taxon>Agaricomycotina</taxon>
        <taxon>Agaricomycetes</taxon>
        <taxon>Agaricomycetidae</taxon>
        <taxon>Jaapiales</taxon>
        <taxon>Jaapiaceae</taxon>
        <taxon>Jaapia</taxon>
    </lineage>
</organism>
<protein>
    <recommendedName>
        <fullName evidence="4">RRM domain-containing protein</fullName>
    </recommendedName>
</protein>
<proteinExistence type="predicted"/>
<keyword evidence="3" id="KW-1185">Reference proteome</keyword>
<dbReference type="AlphaFoldDB" id="A0A067QIG7"/>
<dbReference type="EMBL" id="KL197710">
    <property type="protein sequence ID" value="KDQ63317.1"/>
    <property type="molecule type" value="Genomic_DNA"/>
</dbReference>
<evidence type="ECO:0008006" key="4">
    <source>
        <dbReference type="Google" id="ProtNLM"/>
    </source>
</evidence>
<feature type="compositionally biased region" description="Low complexity" evidence="1">
    <location>
        <begin position="186"/>
        <end position="215"/>
    </location>
</feature>
<feature type="region of interest" description="Disordered" evidence="1">
    <location>
        <begin position="1"/>
        <end position="84"/>
    </location>
</feature>
<dbReference type="Proteomes" id="UP000027265">
    <property type="component" value="Unassembled WGS sequence"/>
</dbReference>
<dbReference type="STRING" id="933084.A0A067QIG7"/>
<feature type="region of interest" description="Disordered" evidence="1">
    <location>
        <begin position="185"/>
        <end position="326"/>
    </location>
</feature>
<evidence type="ECO:0000313" key="2">
    <source>
        <dbReference type="EMBL" id="KDQ63317.1"/>
    </source>
</evidence>
<feature type="compositionally biased region" description="Polar residues" evidence="1">
    <location>
        <begin position="216"/>
        <end position="229"/>
    </location>
</feature>
<feature type="region of interest" description="Disordered" evidence="1">
    <location>
        <begin position="99"/>
        <end position="124"/>
    </location>
</feature>
<dbReference type="OrthoDB" id="3071736at2759"/>
<dbReference type="FunCoup" id="A0A067QIG7">
    <property type="interactions" value="172"/>
</dbReference>
<name>A0A067QIG7_9AGAM</name>
<accession>A0A067QIG7</accession>
<reference evidence="3" key="1">
    <citation type="journal article" date="2014" name="Proc. Natl. Acad. Sci. U.S.A.">
        <title>Extensive sampling of basidiomycete genomes demonstrates inadequacy of the white-rot/brown-rot paradigm for wood decay fungi.</title>
        <authorList>
            <person name="Riley R."/>
            <person name="Salamov A.A."/>
            <person name="Brown D.W."/>
            <person name="Nagy L.G."/>
            <person name="Floudas D."/>
            <person name="Held B.W."/>
            <person name="Levasseur A."/>
            <person name="Lombard V."/>
            <person name="Morin E."/>
            <person name="Otillar R."/>
            <person name="Lindquist E.A."/>
            <person name="Sun H."/>
            <person name="LaButti K.M."/>
            <person name="Schmutz J."/>
            <person name="Jabbour D."/>
            <person name="Luo H."/>
            <person name="Baker S.E."/>
            <person name="Pisabarro A.G."/>
            <person name="Walton J.D."/>
            <person name="Blanchette R.A."/>
            <person name="Henrissat B."/>
            <person name="Martin F."/>
            <person name="Cullen D."/>
            <person name="Hibbett D.S."/>
            <person name="Grigoriev I.V."/>
        </authorList>
    </citation>
    <scope>NUCLEOTIDE SEQUENCE [LARGE SCALE GENOMIC DNA]</scope>
    <source>
        <strain evidence="3">MUCL 33604</strain>
    </source>
</reference>
<feature type="compositionally biased region" description="Polar residues" evidence="1">
    <location>
        <begin position="147"/>
        <end position="163"/>
    </location>
</feature>
<dbReference type="HOGENOM" id="CLU_624100_0_0_1"/>
<dbReference type="InParanoid" id="A0A067QIG7"/>
<feature type="compositionally biased region" description="Basic residues" evidence="1">
    <location>
        <begin position="51"/>
        <end position="63"/>
    </location>
</feature>
<sequence>MKQRDSNSEDAPESPSSSNSIPTVTNAPLPSLFYSPPSEERDLGSVMQQRQRLHRRSSRKVRRWLAEQHRASTGSELEDTSDLSDAPVVGTACNPYLAYPQLKSRSPGATAEQDERGTLESFIVVEDDDIRQADEELQRAVHEEQAGPSTPTRSTPIDSPTPSKTRRYSSLLHAHSPLRNLHLSFPSSRRQSSTSTSAPQTSPASKSLFQKSSSSTFTPQHTRATSWSSICLPGHKQTTVEDPPESPRSSSTWRFKRPSVLGHFSSSTQTSLMSHPRDEEELAPPRPSFSSSAGSYSSASTSRTPITEPPKTPRSPRTFSFGSTRTVPAGLGNPFYPASTLSLSPSNYSEFGQPKSLSQQVSTLRVPFASKPPINNTLPPVPPTPTTVHYGSKVHVPSVLTTPGERKKKKLVISGIGIGEVTRFEAVKRWCEGFGELSQITRMPSGDIYVHFRKAEVADRVCRLNARVYIDGVGSVSLSWFTGKKPT</sequence>
<evidence type="ECO:0000256" key="1">
    <source>
        <dbReference type="SAM" id="MobiDB-lite"/>
    </source>
</evidence>
<evidence type="ECO:0000313" key="3">
    <source>
        <dbReference type="Proteomes" id="UP000027265"/>
    </source>
</evidence>
<feature type="region of interest" description="Disordered" evidence="1">
    <location>
        <begin position="140"/>
        <end position="166"/>
    </location>
</feature>
<feature type="compositionally biased region" description="Polar residues" evidence="1">
    <location>
        <begin position="14"/>
        <end position="28"/>
    </location>
</feature>
<feature type="compositionally biased region" description="Polar residues" evidence="1">
    <location>
        <begin position="264"/>
        <end position="273"/>
    </location>
</feature>
<gene>
    <name evidence="2" type="ORF">JAAARDRAFT_374323</name>
</gene>
<feature type="compositionally biased region" description="Low complexity" evidence="1">
    <location>
        <begin position="288"/>
        <end position="302"/>
    </location>
</feature>